<dbReference type="Proteomes" id="UP000509241">
    <property type="component" value="Chromosome"/>
</dbReference>
<organism evidence="1 2">
    <name type="scientific">Natrinema halophilum</name>
    <dbReference type="NCBI Taxonomy" id="1699371"/>
    <lineage>
        <taxon>Archaea</taxon>
        <taxon>Methanobacteriati</taxon>
        <taxon>Methanobacteriota</taxon>
        <taxon>Stenosarchaea group</taxon>
        <taxon>Halobacteria</taxon>
        <taxon>Halobacteriales</taxon>
        <taxon>Natrialbaceae</taxon>
        <taxon>Natrinema</taxon>
    </lineage>
</organism>
<evidence type="ECO:0000313" key="2">
    <source>
        <dbReference type="Proteomes" id="UP000509241"/>
    </source>
</evidence>
<reference evidence="1 2" key="1">
    <citation type="submission" date="2020-07" db="EMBL/GenBank/DDBJ databases">
        <authorList>
            <person name="Cui H."/>
        </authorList>
    </citation>
    <scope>NUCLEOTIDE SEQUENCE [LARGE SCALE GENOMIC DNA]</scope>
    <source>
        <strain evidence="1 2">YPL8</strain>
    </source>
</reference>
<dbReference type="RefSeq" id="WP_179263401.1">
    <property type="nucleotide sequence ID" value="NZ_CP058601.1"/>
</dbReference>
<sequence>MWCGQALSPKGVERLEEREERLFDSALEAGGDMKERVKSIQSEIEELRSLGLEI</sequence>
<name>A0A7D5GJJ0_9EURY</name>
<keyword evidence="2" id="KW-1185">Reference proteome</keyword>
<evidence type="ECO:0000313" key="1">
    <source>
        <dbReference type="EMBL" id="QLG50674.1"/>
    </source>
</evidence>
<dbReference type="KEGG" id="haly:HYG82_18450"/>
<protein>
    <submittedName>
        <fullName evidence="1">Uncharacterized protein</fullName>
    </submittedName>
</protein>
<accession>A0A7D5GJJ0</accession>
<dbReference type="EMBL" id="CP058601">
    <property type="protein sequence ID" value="QLG50674.1"/>
    <property type="molecule type" value="Genomic_DNA"/>
</dbReference>
<dbReference type="GeneID" id="56035315"/>
<proteinExistence type="predicted"/>
<gene>
    <name evidence="1" type="ORF">HYG82_18450</name>
</gene>
<dbReference type="AlphaFoldDB" id="A0A7D5GJJ0"/>